<gene>
    <name evidence="1" type="ORF">PHY01_13700</name>
</gene>
<evidence type="ECO:0000313" key="2">
    <source>
        <dbReference type="Proteomes" id="UP000320338"/>
    </source>
</evidence>
<dbReference type="SUPFAM" id="SSF142823">
    <property type="entry name" value="ComB-like"/>
    <property type="match status" value="1"/>
</dbReference>
<name>A0A4Y3WJG6_9PSEU</name>
<reference evidence="1 2" key="1">
    <citation type="submission" date="2019-06" db="EMBL/GenBank/DDBJ databases">
        <title>Whole genome shotgun sequence of Pseudonocardia hydrocarbonoxydans NBRC 14498.</title>
        <authorList>
            <person name="Hosoyama A."/>
            <person name="Uohara A."/>
            <person name="Ohji S."/>
            <person name="Ichikawa N."/>
        </authorList>
    </citation>
    <scope>NUCLEOTIDE SEQUENCE [LARGE SCALE GENOMIC DNA]</scope>
    <source>
        <strain evidence="1 2">NBRC 14498</strain>
    </source>
</reference>
<dbReference type="Proteomes" id="UP000320338">
    <property type="component" value="Unassembled WGS sequence"/>
</dbReference>
<dbReference type="EMBL" id="BJNG01000013">
    <property type="protein sequence ID" value="GEC19087.1"/>
    <property type="molecule type" value="Genomic_DNA"/>
</dbReference>
<dbReference type="AlphaFoldDB" id="A0A4Y3WJG6"/>
<protein>
    <submittedName>
        <fullName evidence="1">Uncharacterized protein</fullName>
    </submittedName>
</protein>
<keyword evidence="2" id="KW-1185">Reference proteome</keyword>
<evidence type="ECO:0000313" key="1">
    <source>
        <dbReference type="EMBL" id="GEC19087.1"/>
    </source>
</evidence>
<organism evidence="1 2">
    <name type="scientific">Pseudonocardia hydrocarbonoxydans</name>
    <dbReference type="NCBI Taxonomy" id="76726"/>
    <lineage>
        <taxon>Bacteria</taxon>
        <taxon>Bacillati</taxon>
        <taxon>Actinomycetota</taxon>
        <taxon>Actinomycetes</taxon>
        <taxon>Pseudonocardiales</taxon>
        <taxon>Pseudonocardiaceae</taxon>
        <taxon>Pseudonocardia</taxon>
    </lineage>
</organism>
<dbReference type="GO" id="GO:0050532">
    <property type="term" value="F:2-phosphosulfolactate phosphatase activity"/>
    <property type="evidence" value="ECO:0007669"/>
    <property type="project" value="InterPro"/>
</dbReference>
<proteinExistence type="predicted"/>
<dbReference type="InterPro" id="IPR036702">
    <property type="entry name" value="ComB-like_sf"/>
</dbReference>
<comment type="caution">
    <text evidence="1">The sequence shown here is derived from an EMBL/GenBank/DDBJ whole genome shotgun (WGS) entry which is preliminary data.</text>
</comment>
<sequence>MRVAVEDAPGAGAIAASLDDRSPEADAAVDLFVAARARGLRGVLGGLASGRELVADGFGADVDLAAELDSGVLAQVPGCRTRPGVCESPGGVRPHGRCATARGVTSVRRCGRAVGGGR</sequence>
<dbReference type="Gene3D" id="3.90.1560.10">
    <property type="entry name" value="ComB-like"/>
    <property type="match status" value="1"/>
</dbReference>
<dbReference type="GO" id="GO:0000287">
    <property type="term" value="F:magnesium ion binding"/>
    <property type="evidence" value="ECO:0007669"/>
    <property type="project" value="InterPro"/>
</dbReference>
<accession>A0A4Y3WJG6</accession>